<dbReference type="Proteomes" id="UP000013015">
    <property type="component" value="Unassembled WGS sequence"/>
</dbReference>
<accession>N6X558</accession>
<organism evidence="1 2">
    <name type="scientific">Schaalia cardiffensis F0333</name>
    <dbReference type="NCBI Taxonomy" id="888050"/>
    <lineage>
        <taxon>Bacteria</taxon>
        <taxon>Bacillati</taxon>
        <taxon>Actinomycetota</taxon>
        <taxon>Actinomycetes</taxon>
        <taxon>Actinomycetales</taxon>
        <taxon>Actinomycetaceae</taxon>
        <taxon>Schaalia</taxon>
    </lineage>
</organism>
<sequence length="56" mass="6660">MFLFGMTIQKSWVPNFIVPESQLLQEIRTQEDQNNLLTRLLMHFSCQVGKWKHLLA</sequence>
<dbReference type="PATRIC" id="fig|888050.3.peg.575"/>
<reference evidence="1 2" key="1">
    <citation type="submission" date="2013-03" db="EMBL/GenBank/DDBJ databases">
        <title>Reference genome for the Human Microbiome Project.</title>
        <authorList>
            <person name="Aqrawi P."/>
            <person name="Ayvaz T."/>
            <person name="Bess C."/>
            <person name="Blankenburg K."/>
            <person name="Coyle M."/>
            <person name="Deng J."/>
            <person name="Forbes L."/>
            <person name="Fowler G."/>
            <person name="Francisco L."/>
            <person name="Fu Q."/>
            <person name="Gibbs R."/>
            <person name="Gross S."/>
            <person name="Gubbala S."/>
            <person name="Hale W."/>
            <person name="Hemphill L."/>
            <person name="Highlander S."/>
            <person name="Hirani K."/>
            <person name="Jackson L."/>
            <person name="Jakkamsetti A."/>
            <person name="Javaid M."/>
            <person name="Jayaseelan J.C."/>
            <person name="Jiang H."/>
            <person name="Joshi V."/>
            <person name="Korchina V."/>
            <person name="Kovar C."/>
            <person name="Lara F."/>
            <person name="Lee S."/>
            <person name="Liu Y."/>
            <person name="Mata R."/>
            <person name="Mathew T."/>
            <person name="Munidasa M."/>
            <person name="Muzny D."/>
            <person name="Nazareth L."/>
            <person name="Ngo R."/>
            <person name="Nguyen L."/>
            <person name="Nguyen N."/>
            <person name="Okwuonu G."/>
            <person name="Ongeri F."/>
            <person name="Palculict T."/>
            <person name="Patil S."/>
            <person name="Petrosino J."/>
            <person name="Pham C."/>
            <person name="Pham P."/>
            <person name="Pu L.-L."/>
            <person name="Qin X."/>
            <person name="Qu J."/>
            <person name="Reid J."/>
            <person name="Ross M."/>
            <person name="Ruth R."/>
            <person name="Saada N."/>
            <person name="San Lucas F."/>
            <person name="Santibanez J."/>
            <person name="Shang Y."/>
            <person name="Simmons D."/>
            <person name="Song X.-Z."/>
            <person name="Tang L.-Y."/>
            <person name="Thornton R."/>
            <person name="Warren J."/>
            <person name="Weissenberger G."/>
            <person name="Wilczek-Boney K."/>
            <person name="Worley K."/>
            <person name="Youmans B."/>
            <person name="Zhang J."/>
            <person name="Zhang L."/>
            <person name="Zhao Z."/>
            <person name="Zhou C."/>
            <person name="Zhu D."/>
            <person name="Zhu Y."/>
        </authorList>
    </citation>
    <scope>NUCLEOTIDE SEQUENCE [LARGE SCALE GENOMIC DNA]</scope>
    <source>
        <strain evidence="1 2">F0333</strain>
    </source>
</reference>
<keyword evidence="2" id="KW-1185">Reference proteome</keyword>
<proteinExistence type="predicted"/>
<comment type="caution">
    <text evidence="1">The sequence shown here is derived from an EMBL/GenBank/DDBJ whole genome shotgun (WGS) entry which is preliminary data.</text>
</comment>
<dbReference type="AlphaFoldDB" id="N6X558"/>
<evidence type="ECO:0000313" key="1">
    <source>
        <dbReference type="EMBL" id="ENO18552.1"/>
    </source>
</evidence>
<evidence type="ECO:0000313" key="2">
    <source>
        <dbReference type="Proteomes" id="UP000013015"/>
    </source>
</evidence>
<name>N6X558_9ACTO</name>
<dbReference type="EMBL" id="AQHZ01000010">
    <property type="protein sequence ID" value="ENO18552.1"/>
    <property type="molecule type" value="Genomic_DNA"/>
</dbReference>
<gene>
    <name evidence="1" type="primary">napA</name>
    <name evidence="1" type="ORF">HMPREF9004_0601</name>
</gene>
<dbReference type="HOGENOM" id="CLU_3003572_0_0_11"/>
<protein>
    <submittedName>
        <fullName evidence="1">CPA2 family monovalent cation:proton (H+) antiporter-2</fullName>
    </submittedName>
</protein>